<evidence type="ECO:0000256" key="9">
    <source>
        <dbReference type="ARBA" id="ARBA00048679"/>
    </source>
</evidence>
<evidence type="ECO:0000256" key="11">
    <source>
        <dbReference type="SAM" id="MobiDB-lite"/>
    </source>
</evidence>
<dbReference type="InterPro" id="IPR017441">
    <property type="entry name" value="Protein_kinase_ATP_BS"/>
</dbReference>
<dbReference type="Gene3D" id="1.10.510.10">
    <property type="entry name" value="Transferase(Phosphotransferase) domain 1"/>
    <property type="match status" value="1"/>
</dbReference>
<dbReference type="PANTHER" id="PTHR24356:SF405">
    <property type="entry name" value="SERINE_THREONINE-PROTEIN KINASE PKH3"/>
    <property type="match status" value="1"/>
</dbReference>
<dbReference type="FunFam" id="1.10.510.10:FF:000534">
    <property type="entry name" value="Serine/threonine-protein kinase PKH2"/>
    <property type="match status" value="1"/>
</dbReference>
<evidence type="ECO:0000256" key="3">
    <source>
        <dbReference type="ARBA" id="ARBA00022527"/>
    </source>
</evidence>
<feature type="compositionally biased region" description="Polar residues" evidence="11">
    <location>
        <begin position="529"/>
        <end position="576"/>
    </location>
</feature>
<comment type="similarity">
    <text evidence="1">Belongs to the protein kinase superfamily. AGC Ser/Thr protein kinase family. PDPK1 subfamily.</text>
</comment>
<comment type="catalytic activity">
    <reaction evidence="9">
        <text>L-seryl-[protein] + ATP = O-phospho-L-seryl-[protein] + ADP + H(+)</text>
        <dbReference type="Rhea" id="RHEA:17989"/>
        <dbReference type="Rhea" id="RHEA-COMP:9863"/>
        <dbReference type="Rhea" id="RHEA-COMP:11604"/>
        <dbReference type="ChEBI" id="CHEBI:15378"/>
        <dbReference type="ChEBI" id="CHEBI:29999"/>
        <dbReference type="ChEBI" id="CHEBI:30616"/>
        <dbReference type="ChEBI" id="CHEBI:83421"/>
        <dbReference type="ChEBI" id="CHEBI:456216"/>
        <dbReference type="EC" id="2.7.11.1"/>
    </reaction>
</comment>
<evidence type="ECO:0000256" key="1">
    <source>
        <dbReference type="ARBA" id="ARBA00010006"/>
    </source>
</evidence>
<dbReference type="InterPro" id="IPR011009">
    <property type="entry name" value="Kinase-like_dom_sf"/>
</dbReference>
<evidence type="ECO:0000259" key="12">
    <source>
        <dbReference type="PROSITE" id="PS50011"/>
    </source>
</evidence>
<dbReference type="InterPro" id="IPR050236">
    <property type="entry name" value="Ser_Thr_kinase_AGC"/>
</dbReference>
<dbReference type="CDD" id="cd05581">
    <property type="entry name" value="STKc_PDK1"/>
    <property type="match status" value="1"/>
</dbReference>
<dbReference type="GO" id="GO:0060211">
    <property type="term" value="P:regulation of nuclear-transcribed mRNA poly(A) tail shortening"/>
    <property type="evidence" value="ECO:0007669"/>
    <property type="project" value="UniProtKB-ARBA"/>
</dbReference>
<comment type="catalytic activity">
    <reaction evidence="8">
        <text>L-threonyl-[protein] + ATP = O-phospho-L-threonyl-[protein] + ADP + H(+)</text>
        <dbReference type="Rhea" id="RHEA:46608"/>
        <dbReference type="Rhea" id="RHEA-COMP:11060"/>
        <dbReference type="Rhea" id="RHEA-COMP:11605"/>
        <dbReference type="ChEBI" id="CHEBI:15378"/>
        <dbReference type="ChEBI" id="CHEBI:30013"/>
        <dbReference type="ChEBI" id="CHEBI:30616"/>
        <dbReference type="ChEBI" id="CHEBI:61977"/>
        <dbReference type="ChEBI" id="CHEBI:456216"/>
        <dbReference type="EC" id="2.7.11.1"/>
    </reaction>
</comment>
<accession>A0A4T0X1I7</accession>
<dbReference type="Proteomes" id="UP000307173">
    <property type="component" value="Unassembled WGS sequence"/>
</dbReference>
<dbReference type="Pfam" id="PF25347">
    <property type="entry name" value="PH_PKH3_C"/>
    <property type="match status" value="1"/>
</dbReference>
<dbReference type="PROSITE" id="PS00107">
    <property type="entry name" value="PROTEIN_KINASE_ATP"/>
    <property type="match status" value="1"/>
</dbReference>
<dbReference type="GO" id="GO:0010606">
    <property type="term" value="P:positive regulation of cytoplasmic mRNA processing body assembly"/>
    <property type="evidence" value="ECO:0007669"/>
    <property type="project" value="UniProtKB-ARBA"/>
</dbReference>
<gene>
    <name evidence="13" type="ORF">CANINC_002327</name>
</gene>
<dbReference type="AlphaFoldDB" id="A0A4T0X1I7"/>
<evidence type="ECO:0000256" key="8">
    <source>
        <dbReference type="ARBA" id="ARBA00047899"/>
    </source>
</evidence>
<feature type="region of interest" description="Disordered" evidence="11">
    <location>
        <begin position="514"/>
        <end position="576"/>
    </location>
</feature>
<reference evidence="13 14" key="1">
    <citation type="journal article" date="2019" name="Front. Genet.">
        <title>Whole-Genome Sequencing of the Opportunistic Yeast Pathogen Candida inconspicua Uncovers Its Hybrid Origin.</title>
        <authorList>
            <person name="Mixao V."/>
            <person name="Hansen A.P."/>
            <person name="Saus E."/>
            <person name="Boekhout T."/>
            <person name="Lass-Florl C."/>
            <person name="Gabaldon T."/>
        </authorList>
    </citation>
    <scope>NUCLEOTIDE SEQUENCE [LARGE SCALE GENOMIC DNA]</scope>
    <source>
        <strain evidence="13 14">CBS 180</strain>
    </source>
</reference>
<dbReference type="SMART" id="SM00220">
    <property type="entry name" value="S_TKc"/>
    <property type="match status" value="1"/>
</dbReference>
<evidence type="ECO:0000256" key="4">
    <source>
        <dbReference type="ARBA" id="ARBA00022679"/>
    </source>
</evidence>
<dbReference type="OrthoDB" id="347657at2759"/>
<evidence type="ECO:0000256" key="2">
    <source>
        <dbReference type="ARBA" id="ARBA00012513"/>
    </source>
</evidence>
<evidence type="ECO:0000313" key="13">
    <source>
        <dbReference type="EMBL" id="TID28808.1"/>
    </source>
</evidence>
<dbReference type="GO" id="GO:0004674">
    <property type="term" value="F:protein serine/threonine kinase activity"/>
    <property type="evidence" value="ECO:0007669"/>
    <property type="project" value="UniProtKB-KW"/>
</dbReference>
<name>A0A4T0X1I7_9ASCO</name>
<keyword evidence="3" id="KW-0723">Serine/threonine-protein kinase</keyword>
<dbReference type="InterPro" id="IPR008271">
    <property type="entry name" value="Ser/Thr_kinase_AS"/>
</dbReference>
<dbReference type="InterPro" id="IPR039046">
    <property type="entry name" value="PDPK1"/>
</dbReference>
<evidence type="ECO:0000256" key="6">
    <source>
        <dbReference type="ARBA" id="ARBA00022777"/>
    </source>
</evidence>
<evidence type="ECO:0000313" key="14">
    <source>
        <dbReference type="Proteomes" id="UP000307173"/>
    </source>
</evidence>
<evidence type="ECO:0000256" key="5">
    <source>
        <dbReference type="ARBA" id="ARBA00022741"/>
    </source>
</evidence>
<protein>
    <recommendedName>
        <fullName evidence="2">non-specific serine/threonine protein kinase</fullName>
        <ecNumber evidence="2">2.7.11.1</ecNumber>
    </recommendedName>
</protein>
<dbReference type="FunFam" id="3.30.200.20:FF:000191">
    <property type="entry name" value="3-phosphoinositide-dependent protein kinase 2-like"/>
    <property type="match status" value="1"/>
</dbReference>
<dbReference type="PROSITE" id="PS00108">
    <property type="entry name" value="PROTEIN_KINASE_ST"/>
    <property type="match status" value="1"/>
</dbReference>
<dbReference type="STRING" id="52247.A0A4T0X1I7"/>
<keyword evidence="6" id="KW-0418">Kinase</keyword>
<dbReference type="PANTHER" id="PTHR24356">
    <property type="entry name" value="SERINE/THREONINE-PROTEIN KINASE"/>
    <property type="match status" value="1"/>
</dbReference>
<dbReference type="Gene3D" id="3.30.200.20">
    <property type="entry name" value="Phosphorylase Kinase, domain 1"/>
    <property type="match status" value="1"/>
</dbReference>
<proteinExistence type="inferred from homology"/>
<keyword evidence="14" id="KW-1185">Reference proteome</keyword>
<dbReference type="InterPro" id="IPR000719">
    <property type="entry name" value="Prot_kinase_dom"/>
</dbReference>
<feature type="domain" description="Protein kinase" evidence="12">
    <location>
        <begin position="43"/>
        <end position="313"/>
    </location>
</feature>
<dbReference type="Pfam" id="PF00069">
    <property type="entry name" value="Pkinase"/>
    <property type="match status" value="1"/>
</dbReference>
<evidence type="ECO:0000256" key="7">
    <source>
        <dbReference type="ARBA" id="ARBA00022840"/>
    </source>
</evidence>
<sequence>MRSHIDKPLVNDATITIPHKSTGSDIISSDSASTTKKRSVDDFQFLACIGEGSYSKVYRALSKKIHVTYAVKVLNKQHIHKEKKRKYVTIEKNTLNLLGKHPGIVTLYYTFQDPKSLYFVIDFAPNGELLTLIHNLETLSLELTRYYTIQLIDTICYIHSKGIIHRDLKPENILLNANWNLMITDFGAAKFINEIASDVNEDDNSSENPESNGSFVGTAEYISPELLRHNQSSCGSDFWALGCIIYQMIVGKPPFKAQNEYQTFERIVDLDYSFPDPREYYIPSYVINIVRDLLAEDPNERLGADGIKTYSWFKGVDWNDKSLIWGKVPLLRPYNPAEVASTHNFSKASMVPTPPKGTKSVSTKPVSHVDYQKYALKKQILNAESNTKLMNKVNSRINTAKLAYEKKENPSTARTIDQLNGLDVNTKRAIIKPPILSSKTSAPPTNTPSHVTRIKTSVKMNGTFVTKSALQENSTKPFKTHIKKENFNSPQELLKKGKRASQVSFSSLLTNGESSKSVVIKSETEKSQSNENQKVVKTSNHNAPITASPKLASTTKKTYSPTPYSTIGKQNSRSTLTIPKQRVPSSEATAAAGAIGTLLTHNRTINSANSTAEQHKQLLYNRHKRMINPVLLDKKIPASITSKLMYQESILKLDNIYKSEINHRANQFTRKGETLDHTTLENIIRKYERDLEKDLKSCIMVITSFARVFIYELNDTFYLNKPQSAIQMQAQEFYQKAMEIKLTNKNVSLYDYEFDEDMHEGYLILELANVNKLIFLSAWDRSKLMKGGIDSNVRIGFNVNDSETWINAFLNARKMLKKRELASQHFKNISKKEQFKSTKDSSNQSSFRSKLGTRLRSLSGSNQKEAALGSRVQCELGKDIKQNGNISIPGSHSNSVINSVKELTQGVRMGFRKDSDDSINKLNYSLKNRVLDGDVQSNSVQAPLIKNVVITGEQNPLNYSQVSKVKIVPSSKATTAATITFGKK</sequence>
<dbReference type="EMBL" id="SELW01000370">
    <property type="protein sequence ID" value="TID28808.1"/>
    <property type="molecule type" value="Genomic_DNA"/>
</dbReference>
<dbReference type="GO" id="GO:0000196">
    <property type="term" value="P:cell integrity MAPK cascade"/>
    <property type="evidence" value="ECO:0007669"/>
    <property type="project" value="UniProtKB-ARBA"/>
</dbReference>
<keyword evidence="7 10" id="KW-0067">ATP-binding</keyword>
<dbReference type="SUPFAM" id="SSF56112">
    <property type="entry name" value="Protein kinase-like (PK-like)"/>
    <property type="match status" value="1"/>
</dbReference>
<evidence type="ECO:0000256" key="10">
    <source>
        <dbReference type="PROSITE-ProRule" id="PRU10141"/>
    </source>
</evidence>
<dbReference type="InterPro" id="IPR057614">
    <property type="entry name" value="PH_PKH3_C"/>
</dbReference>
<dbReference type="GO" id="GO:0005524">
    <property type="term" value="F:ATP binding"/>
    <property type="evidence" value="ECO:0007669"/>
    <property type="project" value="UniProtKB-UniRule"/>
</dbReference>
<feature type="binding site" evidence="10">
    <location>
        <position position="72"/>
    </location>
    <ligand>
        <name>ATP</name>
        <dbReference type="ChEBI" id="CHEBI:30616"/>
    </ligand>
</feature>
<dbReference type="GO" id="GO:0032511">
    <property type="term" value="P:late endosome to vacuole transport via multivesicular body sorting pathway"/>
    <property type="evidence" value="ECO:0007669"/>
    <property type="project" value="UniProtKB-ARBA"/>
</dbReference>
<dbReference type="GO" id="GO:0030447">
    <property type="term" value="P:filamentous growth"/>
    <property type="evidence" value="ECO:0007669"/>
    <property type="project" value="UniProtKB-ARBA"/>
</dbReference>
<keyword evidence="5 10" id="KW-0547">Nucleotide-binding</keyword>
<organism evidence="13 14">
    <name type="scientific">Pichia inconspicua</name>
    <dbReference type="NCBI Taxonomy" id="52247"/>
    <lineage>
        <taxon>Eukaryota</taxon>
        <taxon>Fungi</taxon>
        <taxon>Dikarya</taxon>
        <taxon>Ascomycota</taxon>
        <taxon>Saccharomycotina</taxon>
        <taxon>Pichiomycetes</taxon>
        <taxon>Pichiales</taxon>
        <taxon>Pichiaceae</taxon>
        <taxon>Pichia</taxon>
    </lineage>
</organism>
<dbReference type="PROSITE" id="PS50011">
    <property type="entry name" value="PROTEIN_KINASE_DOM"/>
    <property type="match status" value="1"/>
</dbReference>
<comment type="caution">
    <text evidence="13">The sequence shown here is derived from an EMBL/GenBank/DDBJ whole genome shotgun (WGS) entry which is preliminary data.</text>
</comment>
<dbReference type="EC" id="2.7.11.1" evidence="2"/>
<keyword evidence="4" id="KW-0808">Transferase</keyword>